<name>A0ABV2TQN8_9RHOO</name>
<dbReference type="SUPFAM" id="SSF58104">
    <property type="entry name" value="Methyl-accepting chemotaxis protein (MCP) signaling domain"/>
    <property type="match status" value="1"/>
</dbReference>
<dbReference type="PRINTS" id="PR00260">
    <property type="entry name" value="CHEMTRNSDUCR"/>
</dbReference>
<organism evidence="7 8">
    <name type="scientific">Uliginosibacterium flavum</name>
    <dbReference type="NCBI Taxonomy" id="1396831"/>
    <lineage>
        <taxon>Bacteria</taxon>
        <taxon>Pseudomonadati</taxon>
        <taxon>Pseudomonadota</taxon>
        <taxon>Betaproteobacteria</taxon>
        <taxon>Rhodocyclales</taxon>
        <taxon>Zoogloeaceae</taxon>
        <taxon>Uliginosibacterium</taxon>
    </lineage>
</organism>
<sequence length="544" mass="58794">MRNNQPVTQRESIIPEGVFIYSRTDLKGGITEVNQAFADISGYAPGEMLGQPHNMIRHPDMPVEAFADMWQNLKAGRPWKGLVKNRRKNGDFYWVVANASPVRENGQVVGYQSVRTPPSRAQIVGAEKAYQRVREGDKSIRIQDGRVLRNHSSLVDTLLAFQTRLVMFVLLAAFSGLCGLATKVADWNWLEVVHEVSLIALLLAALYMLFWYLPRAFKRLANVRNFLEKALVAGDLSATLTPSYNDLIGEIAGRIDTLVSAMRATLQIIGDTTREVAETTSGLNQSVESLVSAASVQSASTSSAAAGVEEMTVSISEVAQHAASTQTVASRAGQQAQAGAELSERASATIRTLSTTVARSAETVEQLGTRTEEIGKVAGVIKEIADQTNLLALNAAIEAARAGEQGRGFAVVADEVRKLAERTAKATQEIDQMIVHIKADTVSAVDGMRQSAEQVGTSVALVHDAHDALLAINQQMDTTAQMVSEISHSSSEQSSAMTMMAGSVEQLSRLTEENLGVARDTEASSHILQSSVERMRKAVAQYKV</sequence>
<evidence type="ECO:0000256" key="4">
    <source>
        <dbReference type="SAM" id="Phobius"/>
    </source>
</evidence>
<dbReference type="SMART" id="SM00091">
    <property type="entry name" value="PAS"/>
    <property type="match status" value="1"/>
</dbReference>
<comment type="caution">
    <text evidence="7">The sequence shown here is derived from an EMBL/GenBank/DDBJ whole genome shotgun (WGS) entry which is preliminary data.</text>
</comment>
<keyword evidence="4" id="KW-0812">Transmembrane</keyword>
<keyword evidence="1 3" id="KW-0807">Transducer</keyword>
<dbReference type="Proteomes" id="UP001549691">
    <property type="component" value="Unassembled WGS sequence"/>
</dbReference>
<dbReference type="PROSITE" id="PS50112">
    <property type="entry name" value="PAS"/>
    <property type="match status" value="1"/>
</dbReference>
<keyword evidence="8" id="KW-1185">Reference proteome</keyword>
<dbReference type="PANTHER" id="PTHR32089">
    <property type="entry name" value="METHYL-ACCEPTING CHEMOTAXIS PROTEIN MCPB"/>
    <property type="match status" value="1"/>
</dbReference>
<accession>A0ABV2TQN8</accession>
<evidence type="ECO:0000256" key="1">
    <source>
        <dbReference type="ARBA" id="ARBA00023224"/>
    </source>
</evidence>
<evidence type="ECO:0000259" key="6">
    <source>
        <dbReference type="PROSITE" id="PS50112"/>
    </source>
</evidence>
<feature type="domain" description="PAS" evidence="6">
    <location>
        <begin position="25"/>
        <end position="60"/>
    </location>
</feature>
<dbReference type="SUPFAM" id="SSF55785">
    <property type="entry name" value="PYP-like sensor domain (PAS domain)"/>
    <property type="match status" value="1"/>
</dbReference>
<feature type="transmembrane region" description="Helical" evidence="4">
    <location>
        <begin position="165"/>
        <end position="184"/>
    </location>
</feature>
<evidence type="ECO:0000259" key="5">
    <source>
        <dbReference type="PROSITE" id="PS50111"/>
    </source>
</evidence>
<dbReference type="InterPro" id="IPR000014">
    <property type="entry name" value="PAS"/>
</dbReference>
<feature type="domain" description="Methyl-accepting transducer" evidence="5">
    <location>
        <begin position="272"/>
        <end position="508"/>
    </location>
</feature>
<dbReference type="InterPro" id="IPR004089">
    <property type="entry name" value="MCPsignal_dom"/>
</dbReference>
<dbReference type="CDD" id="cd11386">
    <property type="entry name" value="MCP_signal"/>
    <property type="match status" value="1"/>
</dbReference>
<dbReference type="SMART" id="SM00086">
    <property type="entry name" value="PAC"/>
    <property type="match status" value="1"/>
</dbReference>
<dbReference type="PANTHER" id="PTHR32089:SF112">
    <property type="entry name" value="LYSOZYME-LIKE PROTEIN-RELATED"/>
    <property type="match status" value="1"/>
</dbReference>
<protein>
    <submittedName>
        <fullName evidence="7">PAS domain-containing methyl-accepting chemotaxis protein</fullName>
    </submittedName>
</protein>
<dbReference type="CDD" id="cd00130">
    <property type="entry name" value="PAS"/>
    <property type="match status" value="1"/>
</dbReference>
<gene>
    <name evidence="7" type="ORF">ABXR19_18835</name>
</gene>
<dbReference type="Gene3D" id="1.10.287.950">
    <property type="entry name" value="Methyl-accepting chemotaxis protein"/>
    <property type="match status" value="1"/>
</dbReference>
<keyword evidence="4" id="KW-1133">Transmembrane helix</keyword>
<evidence type="ECO:0000313" key="7">
    <source>
        <dbReference type="EMBL" id="MET7016249.1"/>
    </source>
</evidence>
<dbReference type="InterPro" id="IPR013655">
    <property type="entry name" value="PAS_fold_3"/>
</dbReference>
<dbReference type="NCBIfam" id="TIGR00229">
    <property type="entry name" value="sensory_box"/>
    <property type="match status" value="1"/>
</dbReference>
<dbReference type="InterPro" id="IPR004090">
    <property type="entry name" value="Chemotax_Me-accpt_rcpt"/>
</dbReference>
<dbReference type="RefSeq" id="WP_354602708.1">
    <property type="nucleotide sequence ID" value="NZ_JBEWZI010000033.1"/>
</dbReference>
<dbReference type="InterPro" id="IPR001610">
    <property type="entry name" value="PAC"/>
</dbReference>
<comment type="similarity">
    <text evidence="2">Belongs to the methyl-accepting chemotaxis (MCP) protein family.</text>
</comment>
<dbReference type="Gene3D" id="3.30.450.20">
    <property type="entry name" value="PAS domain"/>
    <property type="match status" value="1"/>
</dbReference>
<feature type="transmembrane region" description="Helical" evidence="4">
    <location>
        <begin position="196"/>
        <end position="214"/>
    </location>
</feature>
<dbReference type="SMART" id="SM00283">
    <property type="entry name" value="MA"/>
    <property type="match status" value="1"/>
</dbReference>
<evidence type="ECO:0000256" key="2">
    <source>
        <dbReference type="ARBA" id="ARBA00029447"/>
    </source>
</evidence>
<dbReference type="EMBL" id="JBEWZI010000033">
    <property type="protein sequence ID" value="MET7016249.1"/>
    <property type="molecule type" value="Genomic_DNA"/>
</dbReference>
<keyword evidence="4" id="KW-0472">Membrane</keyword>
<proteinExistence type="inferred from homology"/>
<dbReference type="Pfam" id="PF08447">
    <property type="entry name" value="PAS_3"/>
    <property type="match status" value="1"/>
</dbReference>
<dbReference type="InterPro" id="IPR035965">
    <property type="entry name" value="PAS-like_dom_sf"/>
</dbReference>
<evidence type="ECO:0000313" key="8">
    <source>
        <dbReference type="Proteomes" id="UP001549691"/>
    </source>
</evidence>
<reference evidence="7 8" key="1">
    <citation type="submission" date="2024-07" db="EMBL/GenBank/DDBJ databases">
        <title>Uliginosibacterium flavum JJ3220;KACC:17644.</title>
        <authorList>
            <person name="Kim M.K."/>
        </authorList>
    </citation>
    <scope>NUCLEOTIDE SEQUENCE [LARGE SCALE GENOMIC DNA]</scope>
    <source>
        <strain evidence="7 8">KACC:17644</strain>
    </source>
</reference>
<dbReference type="PROSITE" id="PS50111">
    <property type="entry name" value="CHEMOTAXIS_TRANSDUC_2"/>
    <property type="match status" value="1"/>
</dbReference>
<evidence type="ECO:0000256" key="3">
    <source>
        <dbReference type="PROSITE-ProRule" id="PRU00284"/>
    </source>
</evidence>
<dbReference type="Pfam" id="PF00015">
    <property type="entry name" value="MCPsignal"/>
    <property type="match status" value="1"/>
</dbReference>